<protein>
    <submittedName>
        <fullName evidence="1">Uncharacterized protein</fullName>
    </submittedName>
</protein>
<dbReference type="Proteomes" id="UP000836402">
    <property type="component" value="Unassembled WGS sequence"/>
</dbReference>
<proteinExistence type="predicted"/>
<sequence>MSSTTITITITTTQPDHDTLKDSFLALGHVVFGRDGKADSNVVMKTEAPAKETTLTIPHFTGLVGAAADDDATSAAAAPAQPSYGLSFLNKQPELNGAAPPVLDPKKWQKCALGTAYALEKNGTWNKSENTIDMQSIGISSNDSGEEIYVILGIYDVT</sequence>
<keyword evidence="2" id="KW-1185">Reference proteome</keyword>
<reference evidence="1" key="1">
    <citation type="submission" date="2020-10" db="EMBL/GenBank/DDBJ databases">
        <authorList>
            <person name="Sedaghatjoo S."/>
        </authorList>
    </citation>
    <scope>NUCLEOTIDE SEQUENCE</scope>
    <source>
        <strain evidence="1">AZH3</strain>
    </source>
</reference>
<organism evidence="1 2">
    <name type="scientific">Tilletia caries</name>
    <name type="common">wheat bunt fungus</name>
    <dbReference type="NCBI Taxonomy" id="13290"/>
    <lineage>
        <taxon>Eukaryota</taxon>
        <taxon>Fungi</taxon>
        <taxon>Dikarya</taxon>
        <taxon>Basidiomycota</taxon>
        <taxon>Ustilaginomycotina</taxon>
        <taxon>Exobasidiomycetes</taxon>
        <taxon>Tilletiales</taxon>
        <taxon>Tilletiaceae</taxon>
        <taxon>Tilletia</taxon>
    </lineage>
</organism>
<dbReference type="EMBL" id="CAJHJG010004017">
    <property type="protein sequence ID" value="CAD6937576.1"/>
    <property type="molecule type" value="Genomic_DNA"/>
</dbReference>
<evidence type="ECO:0000313" key="1">
    <source>
        <dbReference type="EMBL" id="CAD6937576.1"/>
    </source>
</evidence>
<name>A0ABN7IXZ9_9BASI</name>
<evidence type="ECO:0000313" key="2">
    <source>
        <dbReference type="Proteomes" id="UP000836402"/>
    </source>
</evidence>
<gene>
    <name evidence="1" type="ORF">JKIAZH3_G9878</name>
</gene>
<comment type="caution">
    <text evidence="1">The sequence shown here is derived from an EMBL/GenBank/DDBJ whole genome shotgun (WGS) entry which is preliminary data.</text>
</comment>
<accession>A0ABN7IXZ9</accession>